<name>A0A1I3ZEC0_9ACTN</name>
<feature type="domain" description="Leucine-binding protein" evidence="4">
    <location>
        <begin position="31"/>
        <end position="367"/>
    </location>
</feature>
<dbReference type="Proteomes" id="UP000199111">
    <property type="component" value="Unassembled WGS sequence"/>
</dbReference>
<evidence type="ECO:0000313" key="5">
    <source>
        <dbReference type="EMBL" id="SFK41926.1"/>
    </source>
</evidence>
<dbReference type="Pfam" id="PF13458">
    <property type="entry name" value="Peripla_BP_6"/>
    <property type="match status" value="1"/>
</dbReference>
<reference evidence="6" key="1">
    <citation type="submission" date="2016-10" db="EMBL/GenBank/DDBJ databases">
        <authorList>
            <person name="Varghese N."/>
            <person name="Submissions S."/>
        </authorList>
    </citation>
    <scope>NUCLEOTIDE SEQUENCE [LARGE SCALE GENOMIC DNA]</scope>
    <source>
        <strain evidence="6">CGMCC 4.2126</strain>
    </source>
</reference>
<feature type="signal peptide" evidence="3">
    <location>
        <begin position="1"/>
        <end position="20"/>
    </location>
</feature>
<protein>
    <submittedName>
        <fullName evidence="5">Amino acid/amide ABC transporter substrate-binding protein, HAAT family</fullName>
    </submittedName>
</protein>
<feature type="chain" id="PRO_5039649447" evidence="3">
    <location>
        <begin position="21"/>
        <end position="384"/>
    </location>
</feature>
<dbReference type="PROSITE" id="PS51257">
    <property type="entry name" value="PROKAR_LIPOPROTEIN"/>
    <property type="match status" value="1"/>
</dbReference>
<proteinExistence type="inferred from homology"/>
<evidence type="ECO:0000259" key="4">
    <source>
        <dbReference type="Pfam" id="PF13458"/>
    </source>
</evidence>
<keyword evidence="6" id="KW-1185">Reference proteome</keyword>
<evidence type="ECO:0000313" key="6">
    <source>
        <dbReference type="Proteomes" id="UP000199111"/>
    </source>
</evidence>
<dbReference type="InterPro" id="IPR028081">
    <property type="entry name" value="Leu-bd"/>
</dbReference>
<accession>A0A1I3ZEC0</accession>
<keyword evidence="2 3" id="KW-0732">Signal</keyword>
<evidence type="ECO:0000256" key="2">
    <source>
        <dbReference type="ARBA" id="ARBA00022729"/>
    </source>
</evidence>
<dbReference type="Gene3D" id="3.40.50.2300">
    <property type="match status" value="2"/>
</dbReference>
<dbReference type="EMBL" id="FOQY01000024">
    <property type="protein sequence ID" value="SFK41926.1"/>
    <property type="molecule type" value="Genomic_DNA"/>
</dbReference>
<dbReference type="InterPro" id="IPR028082">
    <property type="entry name" value="Peripla_BP_I"/>
</dbReference>
<sequence>MKRSLTGAVAVAALALSAAACSDAGSSTDGPIKVGSVNGVTGLFQTPEVPQAVKAVFEEVNKAGGVNGRKIELISKDDAMNPQRSTEAALELLESESVVALVGSSSAVDCGLNRATYGNSGIVSIPAVGVDPACFTSPNIAPVNPGPFKLLTAMLYYASETLKHDKVCMYYTVLPGSGGGIDAAVKEWSDITGKRLAVKDTSVGEGDPTPYLVAAKAAGCQAILYNATVGPWFAQAQTQGLQDVDFIMGANSYTDANAEVIPDGLNVYAGTEWQPYTDETLPGNERWAKIVDENKIQKTAFSQGAVMAADVFVQVLKTIKGDVTRESVTEAFKKMRPIQYPMVGTPWIFGPGEAHSPIQGSRFVKVENRRWKVLPEGFIVPGKN</sequence>
<dbReference type="SUPFAM" id="SSF53822">
    <property type="entry name" value="Periplasmic binding protein-like I"/>
    <property type="match status" value="1"/>
</dbReference>
<dbReference type="RefSeq" id="WP_093890110.1">
    <property type="nucleotide sequence ID" value="NZ_FOQY01000024.1"/>
</dbReference>
<dbReference type="PANTHER" id="PTHR47235">
    <property type="entry name" value="BLR6548 PROTEIN"/>
    <property type="match status" value="1"/>
</dbReference>
<dbReference type="PANTHER" id="PTHR47235:SF1">
    <property type="entry name" value="BLR6548 PROTEIN"/>
    <property type="match status" value="1"/>
</dbReference>
<evidence type="ECO:0000256" key="3">
    <source>
        <dbReference type="SAM" id="SignalP"/>
    </source>
</evidence>
<comment type="similarity">
    <text evidence="1">Belongs to the leucine-binding protein family.</text>
</comment>
<dbReference type="AlphaFoldDB" id="A0A1I3ZEC0"/>
<evidence type="ECO:0000256" key="1">
    <source>
        <dbReference type="ARBA" id="ARBA00010062"/>
    </source>
</evidence>
<organism evidence="5 6">
    <name type="scientific">Streptosporangium canum</name>
    <dbReference type="NCBI Taxonomy" id="324952"/>
    <lineage>
        <taxon>Bacteria</taxon>
        <taxon>Bacillati</taxon>
        <taxon>Actinomycetota</taxon>
        <taxon>Actinomycetes</taxon>
        <taxon>Streptosporangiales</taxon>
        <taxon>Streptosporangiaceae</taxon>
        <taxon>Streptosporangium</taxon>
    </lineage>
</organism>
<dbReference type="GeneID" id="96301486"/>
<gene>
    <name evidence="5" type="ORF">SAMN05216275_124132</name>
</gene>